<evidence type="ECO:0000259" key="3">
    <source>
        <dbReference type="Pfam" id="PF01261"/>
    </source>
</evidence>
<dbReference type="InterPro" id="IPR050417">
    <property type="entry name" value="Sugar_Epim/Isomerase"/>
</dbReference>
<comment type="caution">
    <text evidence="4">The sequence shown here is derived from an EMBL/GenBank/DDBJ whole genome shotgun (WGS) entry which is preliminary data.</text>
</comment>
<dbReference type="Proteomes" id="UP001597135">
    <property type="component" value="Unassembled WGS sequence"/>
</dbReference>
<dbReference type="PANTHER" id="PTHR43489:SF6">
    <property type="entry name" value="HYDROXYPYRUVATE ISOMERASE-RELATED"/>
    <property type="match status" value="1"/>
</dbReference>
<evidence type="ECO:0000256" key="2">
    <source>
        <dbReference type="PIRNR" id="PIRNR006241"/>
    </source>
</evidence>
<organism evidence="4 5">
    <name type="scientific">Litorisediminicola beolgyonensis</name>
    <dbReference type="NCBI Taxonomy" id="1173614"/>
    <lineage>
        <taxon>Bacteria</taxon>
        <taxon>Pseudomonadati</taxon>
        <taxon>Pseudomonadota</taxon>
        <taxon>Alphaproteobacteria</taxon>
        <taxon>Rhodobacterales</taxon>
        <taxon>Paracoccaceae</taxon>
        <taxon>Litorisediminicola</taxon>
    </lineage>
</organism>
<evidence type="ECO:0000256" key="1">
    <source>
        <dbReference type="ARBA" id="ARBA00023235"/>
    </source>
</evidence>
<gene>
    <name evidence="4" type="ORF">ACFQ4E_00975</name>
</gene>
<dbReference type="SUPFAM" id="SSF51658">
    <property type="entry name" value="Xylose isomerase-like"/>
    <property type="match status" value="1"/>
</dbReference>
<protein>
    <submittedName>
        <fullName evidence="4">Hydroxypyruvate isomerase family protein</fullName>
    </submittedName>
</protein>
<feature type="domain" description="Xylose isomerase-like TIM barrel" evidence="3">
    <location>
        <begin position="22"/>
        <end position="247"/>
    </location>
</feature>
<evidence type="ECO:0000313" key="5">
    <source>
        <dbReference type="Proteomes" id="UP001597135"/>
    </source>
</evidence>
<dbReference type="InterPro" id="IPR026040">
    <property type="entry name" value="HyI-like"/>
</dbReference>
<dbReference type="RefSeq" id="WP_386801044.1">
    <property type="nucleotide sequence ID" value="NZ_JBHTMU010000001.1"/>
</dbReference>
<accession>A0ABW3ZDU7</accession>
<evidence type="ECO:0000313" key="4">
    <source>
        <dbReference type="EMBL" id="MFD1340987.1"/>
    </source>
</evidence>
<dbReference type="PANTHER" id="PTHR43489">
    <property type="entry name" value="ISOMERASE"/>
    <property type="match status" value="1"/>
</dbReference>
<dbReference type="PIRSF" id="PIRSF006241">
    <property type="entry name" value="HyI"/>
    <property type="match status" value="1"/>
</dbReference>
<dbReference type="EMBL" id="JBHTMU010000001">
    <property type="protein sequence ID" value="MFD1340987.1"/>
    <property type="molecule type" value="Genomic_DNA"/>
</dbReference>
<sequence>MKGIAANITLLEFGLPVLERPRRAAELGFDAIECLFPYDLGRGIFAEALDGANLALVLINTPVSGWDHGDRGRAAVPGEAKAFRKELKQAMRYAKSCGAPMLHIMSGTTDAPGARDTLVDNLRAAADAQPDLTLTIEPLNPGDAPGYWLNSFERAAEVLDAVDRPNVALQFDSWHAHRIHGDAAGVWREHGHRAAHVQIAGLDGRGAPDPGHPEEARLYAAMVESVYDGWVSVEYPDPDPQDAEWLSTLRSALAA</sequence>
<keyword evidence="1 2" id="KW-0413">Isomerase</keyword>
<dbReference type="InterPro" id="IPR013022">
    <property type="entry name" value="Xyl_isomerase-like_TIM-brl"/>
</dbReference>
<dbReference type="Gene3D" id="3.20.20.150">
    <property type="entry name" value="Divalent-metal-dependent TIM barrel enzymes"/>
    <property type="match status" value="1"/>
</dbReference>
<dbReference type="GO" id="GO:0016853">
    <property type="term" value="F:isomerase activity"/>
    <property type="evidence" value="ECO:0007669"/>
    <property type="project" value="UniProtKB-KW"/>
</dbReference>
<name>A0ABW3ZDU7_9RHOB</name>
<dbReference type="Pfam" id="PF01261">
    <property type="entry name" value="AP_endonuc_2"/>
    <property type="match status" value="1"/>
</dbReference>
<comment type="similarity">
    <text evidence="2">Belongs to the hyi family.</text>
</comment>
<keyword evidence="5" id="KW-1185">Reference proteome</keyword>
<proteinExistence type="inferred from homology"/>
<reference evidence="5" key="1">
    <citation type="journal article" date="2019" name="Int. J. Syst. Evol. Microbiol.">
        <title>The Global Catalogue of Microorganisms (GCM) 10K type strain sequencing project: providing services to taxonomists for standard genome sequencing and annotation.</title>
        <authorList>
            <consortium name="The Broad Institute Genomics Platform"/>
            <consortium name="The Broad Institute Genome Sequencing Center for Infectious Disease"/>
            <person name="Wu L."/>
            <person name="Ma J."/>
        </authorList>
    </citation>
    <scope>NUCLEOTIDE SEQUENCE [LARGE SCALE GENOMIC DNA]</scope>
    <source>
        <strain evidence="5">CCUG 62953</strain>
    </source>
</reference>
<dbReference type="InterPro" id="IPR036237">
    <property type="entry name" value="Xyl_isomerase-like_sf"/>
</dbReference>